<gene>
    <name evidence="1" type="ORF">MM171A00992_0018</name>
</gene>
<protein>
    <submittedName>
        <fullName evidence="1">Uncharacterized protein</fullName>
    </submittedName>
</protein>
<dbReference type="AlphaFoldDB" id="A0A6M3LXI2"/>
<organism evidence="1">
    <name type="scientific">viral metagenome</name>
    <dbReference type="NCBI Taxonomy" id="1070528"/>
    <lineage>
        <taxon>unclassified sequences</taxon>
        <taxon>metagenomes</taxon>
        <taxon>organismal metagenomes</taxon>
    </lineage>
</organism>
<reference evidence="1" key="1">
    <citation type="submission" date="2020-03" db="EMBL/GenBank/DDBJ databases">
        <title>The deep terrestrial virosphere.</title>
        <authorList>
            <person name="Holmfeldt K."/>
            <person name="Nilsson E."/>
            <person name="Simone D."/>
            <person name="Lopez-Fernandez M."/>
            <person name="Wu X."/>
            <person name="de Brujin I."/>
            <person name="Lundin D."/>
            <person name="Andersson A."/>
            <person name="Bertilsson S."/>
            <person name="Dopson M."/>
        </authorList>
    </citation>
    <scope>NUCLEOTIDE SEQUENCE</scope>
    <source>
        <strain evidence="1">MM171A00992</strain>
    </source>
</reference>
<sequence>MATINKFVKITGWKEREEVEALGDISGMVAEPDIKTILSGRSATVSGWFDEATGNGYEMAEITLHSWELS</sequence>
<evidence type="ECO:0000313" key="1">
    <source>
        <dbReference type="EMBL" id="QJA99473.1"/>
    </source>
</evidence>
<name>A0A6M3LXI2_9ZZZZ</name>
<dbReference type="EMBL" id="MT143652">
    <property type="protein sequence ID" value="QJA99473.1"/>
    <property type="molecule type" value="Genomic_DNA"/>
</dbReference>
<proteinExistence type="predicted"/>
<accession>A0A6M3LXI2</accession>